<dbReference type="InterPro" id="IPR012693">
    <property type="entry name" value="ABC_transpr_PhnC"/>
</dbReference>
<proteinExistence type="predicted"/>
<name>A0A255GAC8_9ACTN</name>
<protein>
    <submittedName>
        <fullName evidence="9">Phosphonate ABC transporter ATP-binding protein</fullName>
    </submittedName>
</protein>
<dbReference type="OrthoDB" id="3190580at2"/>
<evidence type="ECO:0000256" key="5">
    <source>
        <dbReference type="ARBA" id="ARBA00022967"/>
    </source>
</evidence>
<dbReference type="InterPro" id="IPR017871">
    <property type="entry name" value="ABC_transporter-like_CS"/>
</dbReference>
<dbReference type="GO" id="GO:0016887">
    <property type="term" value="F:ATP hydrolysis activity"/>
    <property type="evidence" value="ECO:0007669"/>
    <property type="project" value="InterPro"/>
</dbReference>
<dbReference type="PROSITE" id="PS00211">
    <property type="entry name" value="ABC_TRANSPORTER_1"/>
    <property type="match status" value="1"/>
</dbReference>
<dbReference type="AlphaFoldDB" id="A0A255GAC8"/>
<evidence type="ECO:0000313" key="9">
    <source>
        <dbReference type="EMBL" id="OYO12890.1"/>
    </source>
</evidence>
<reference evidence="9 10" key="1">
    <citation type="submission" date="2017-07" db="EMBL/GenBank/DDBJ databases">
        <title>Draft whole genome sequences of clinical Proprionibacteriaceae strains.</title>
        <authorList>
            <person name="Bernier A.-M."/>
            <person name="Bernard K."/>
            <person name="Domingo M.-C."/>
        </authorList>
    </citation>
    <scope>NUCLEOTIDE SEQUENCE [LARGE SCALE GENOMIC DNA]</scope>
    <source>
        <strain evidence="9 10">NML 030167</strain>
    </source>
</reference>
<dbReference type="InterPro" id="IPR003439">
    <property type="entry name" value="ABC_transporter-like_ATP-bd"/>
</dbReference>
<feature type="compositionally biased region" description="Low complexity" evidence="7">
    <location>
        <begin position="258"/>
        <end position="272"/>
    </location>
</feature>
<organism evidence="9 10">
    <name type="scientific">Enemella evansiae</name>
    <dbReference type="NCBI Taxonomy" id="2016499"/>
    <lineage>
        <taxon>Bacteria</taxon>
        <taxon>Bacillati</taxon>
        <taxon>Actinomycetota</taxon>
        <taxon>Actinomycetes</taxon>
        <taxon>Propionibacteriales</taxon>
        <taxon>Propionibacteriaceae</taxon>
        <taxon>Enemella</taxon>
    </lineage>
</organism>
<dbReference type="PROSITE" id="PS50893">
    <property type="entry name" value="ABC_TRANSPORTER_2"/>
    <property type="match status" value="1"/>
</dbReference>
<dbReference type="Gene3D" id="3.40.50.300">
    <property type="entry name" value="P-loop containing nucleotide triphosphate hydrolases"/>
    <property type="match status" value="1"/>
</dbReference>
<sequence length="278" mass="30068">MTEATVTLSHVTKRFSPTVTGLDDVTVSFAGNRVTALLGLSGSGKSTLLRHVNGLHRPSSGEVTVLGTRVDTAGKAELRRLRRQIGFIFQHFNLVGPMSVLENVCTGRLGHLRGPRLSLLSYPKQVRRDALEQLDRVGLADRAYQRADTLSGGQQQRVAIARALIQRPKILLADEPVASLDPVSAQQVMELIGRISREEQLTVLCSLHQVQLAMAFSDQIVGLRQGQVVLDRETADIDRGEAFEIYSSVAGEDEDPVPDSSTTGPSTVVGTPEAVVGR</sequence>
<dbReference type="GO" id="GO:0015416">
    <property type="term" value="F:ABC-type phosphonate transporter activity"/>
    <property type="evidence" value="ECO:0007669"/>
    <property type="project" value="InterPro"/>
</dbReference>
<keyword evidence="4 9" id="KW-0067">ATP-binding</keyword>
<dbReference type="CDD" id="cd03256">
    <property type="entry name" value="ABC_PhnC_transporter"/>
    <property type="match status" value="1"/>
</dbReference>
<dbReference type="SMART" id="SM00382">
    <property type="entry name" value="AAA"/>
    <property type="match status" value="1"/>
</dbReference>
<keyword evidence="5" id="KW-1278">Translocase</keyword>
<evidence type="ECO:0000256" key="7">
    <source>
        <dbReference type="SAM" id="MobiDB-lite"/>
    </source>
</evidence>
<dbReference type="GO" id="GO:0016020">
    <property type="term" value="C:membrane"/>
    <property type="evidence" value="ECO:0007669"/>
    <property type="project" value="InterPro"/>
</dbReference>
<dbReference type="SUPFAM" id="SSF52540">
    <property type="entry name" value="P-loop containing nucleoside triphosphate hydrolases"/>
    <property type="match status" value="1"/>
</dbReference>
<dbReference type="PANTHER" id="PTHR43166">
    <property type="entry name" value="AMINO ACID IMPORT ATP-BINDING PROTEIN"/>
    <property type="match status" value="1"/>
</dbReference>
<dbReference type="EMBL" id="NMVO01000014">
    <property type="protein sequence ID" value="OYO12890.1"/>
    <property type="molecule type" value="Genomic_DNA"/>
</dbReference>
<dbReference type="PANTHER" id="PTHR43166:SF6">
    <property type="entry name" value="PHOSPHONATES IMPORT ATP-BINDING PROTEIN PHNC"/>
    <property type="match status" value="1"/>
</dbReference>
<accession>A0A255GAC8</accession>
<evidence type="ECO:0000256" key="6">
    <source>
        <dbReference type="ARBA" id="ARBA00023136"/>
    </source>
</evidence>
<keyword evidence="10" id="KW-1185">Reference proteome</keyword>
<keyword evidence="3" id="KW-0547">Nucleotide-binding</keyword>
<keyword evidence="1" id="KW-0813">Transport</keyword>
<dbReference type="RefSeq" id="WP_094403118.1">
    <property type="nucleotide sequence ID" value="NZ_NMVL01000024.1"/>
</dbReference>
<keyword evidence="6" id="KW-0472">Membrane</keyword>
<dbReference type="InterPro" id="IPR027417">
    <property type="entry name" value="P-loop_NTPase"/>
</dbReference>
<dbReference type="Proteomes" id="UP000215896">
    <property type="component" value="Unassembled WGS sequence"/>
</dbReference>
<dbReference type="InterPro" id="IPR003593">
    <property type="entry name" value="AAA+_ATPase"/>
</dbReference>
<evidence type="ECO:0000256" key="3">
    <source>
        <dbReference type="ARBA" id="ARBA00022741"/>
    </source>
</evidence>
<evidence type="ECO:0000256" key="1">
    <source>
        <dbReference type="ARBA" id="ARBA00022448"/>
    </source>
</evidence>
<evidence type="ECO:0000256" key="2">
    <source>
        <dbReference type="ARBA" id="ARBA00022475"/>
    </source>
</evidence>
<evidence type="ECO:0000259" key="8">
    <source>
        <dbReference type="PROSITE" id="PS50893"/>
    </source>
</evidence>
<evidence type="ECO:0000256" key="4">
    <source>
        <dbReference type="ARBA" id="ARBA00022840"/>
    </source>
</evidence>
<dbReference type="NCBIfam" id="TIGR02315">
    <property type="entry name" value="ABC_phnC"/>
    <property type="match status" value="1"/>
</dbReference>
<feature type="domain" description="ABC transporter" evidence="8">
    <location>
        <begin position="6"/>
        <end position="250"/>
    </location>
</feature>
<dbReference type="InterPro" id="IPR050086">
    <property type="entry name" value="MetN_ABC_transporter-like"/>
</dbReference>
<keyword evidence="2" id="KW-1003">Cell membrane</keyword>
<dbReference type="Pfam" id="PF00005">
    <property type="entry name" value="ABC_tran"/>
    <property type="match status" value="1"/>
</dbReference>
<evidence type="ECO:0000313" key="10">
    <source>
        <dbReference type="Proteomes" id="UP000215896"/>
    </source>
</evidence>
<comment type="caution">
    <text evidence="9">The sequence shown here is derived from an EMBL/GenBank/DDBJ whole genome shotgun (WGS) entry which is preliminary data.</text>
</comment>
<gene>
    <name evidence="9" type="primary">phnC</name>
    <name evidence="9" type="ORF">CGZ94_13450</name>
</gene>
<dbReference type="GO" id="GO:0005524">
    <property type="term" value="F:ATP binding"/>
    <property type="evidence" value="ECO:0007669"/>
    <property type="project" value="UniProtKB-KW"/>
</dbReference>
<feature type="region of interest" description="Disordered" evidence="7">
    <location>
        <begin position="248"/>
        <end position="278"/>
    </location>
</feature>